<dbReference type="PRINTS" id="PR00111">
    <property type="entry name" value="ABHYDROLASE"/>
</dbReference>
<dbReference type="SUPFAM" id="SSF53474">
    <property type="entry name" value="alpha/beta-Hydrolases"/>
    <property type="match status" value="1"/>
</dbReference>
<dbReference type="Pfam" id="PF12146">
    <property type="entry name" value="Hydrolase_4"/>
    <property type="match status" value="1"/>
</dbReference>
<keyword evidence="3" id="KW-1185">Reference proteome</keyword>
<organism evidence="2 3">
    <name type="scientific">Roseovarius nanhaiticus</name>
    <dbReference type="NCBI Taxonomy" id="573024"/>
    <lineage>
        <taxon>Bacteria</taxon>
        <taxon>Pseudomonadati</taxon>
        <taxon>Pseudomonadota</taxon>
        <taxon>Alphaproteobacteria</taxon>
        <taxon>Rhodobacterales</taxon>
        <taxon>Roseobacteraceae</taxon>
        <taxon>Roseovarius</taxon>
    </lineage>
</organism>
<evidence type="ECO:0000313" key="2">
    <source>
        <dbReference type="EMBL" id="SIR98283.1"/>
    </source>
</evidence>
<dbReference type="InterPro" id="IPR050228">
    <property type="entry name" value="Carboxylesterase_BioH"/>
</dbReference>
<evidence type="ECO:0000313" key="3">
    <source>
        <dbReference type="Proteomes" id="UP000186019"/>
    </source>
</evidence>
<dbReference type="AlphaFoldDB" id="A0A1N7FD93"/>
<name>A0A1N7FD93_9RHOB</name>
<reference evidence="2 3" key="1">
    <citation type="submission" date="2017-01" db="EMBL/GenBank/DDBJ databases">
        <authorList>
            <person name="Mah S.A."/>
            <person name="Swanson W.J."/>
            <person name="Moy G.W."/>
            <person name="Vacquier V.D."/>
        </authorList>
    </citation>
    <scope>NUCLEOTIDE SEQUENCE [LARGE SCALE GENOMIC DNA]</scope>
    <source>
        <strain evidence="2 3">DSM 29590</strain>
    </source>
</reference>
<accession>A0A1N7FD93</accession>
<dbReference type="Gene3D" id="3.40.50.1820">
    <property type="entry name" value="alpha/beta hydrolase"/>
    <property type="match status" value="1"/>
</dbReference>
<dbReference type="InterPro" id="IPR022742">
    <property type="entry name" value="Hydrolase_4"/>
</dbReference>
<dbReference type="PANTHER" id="PTHR43194">
    <property type="entry name" value="HYDROLASE ALPHA/BETA FOLD FAMILY"/>
    <property type="match status" value="1"/>
</dbReference>
<dbReference type="STRING" id="573024.SAMN05216208_1197"/>
<dbReference type="RefSeq" id="WP_076531385.1">
    <property type="nucleotide sequence ID" value="NZ_FOAC01000001.1"/>
</dbReference>
<dbReference type="InterPro" id="IPR029058">
    <property type="entry name" value="AB_hydrolase_fold"/>
</dbReference>
<evidence type="ECO:0000259" key="1">
    <source>
        <dbReference type="Pfam" id="PF12146"/>
    </source>
</evidence>
<gene>
    <name evidence="2" type="ORF">SAMN05421666_0939</name>
</gene>
<protein>
    <submittedName>
        <fullName evidence="2">Pimeloyl-ACP methyl ester carboxylesterase</fullName>
    </submittedName>
</protein>
<feature type="domain" description="Serine aminopeptidase S33" evidence="1">
    <location>
        <begin position="59"/>
        <end position="286"/>
    </location>
</feature>
<dbReference type="InterPro" id="IPR000073">
    <property type="entry name" value="AB_hydrolase_1"/>
</dbReference>
<dbReference type="PANTHER" id="PTHR43194:SF2">
    <property type="entry name" value="PEROXISOMAL MEMBRANE PROTEIN LPX1"/>
    <property type="match status" value="1"/>
</dbReference>
<sequence>MSWLLAVLGAIGIAPFLREALRPRMNAQARRSAPGAFAALPQGLTHYRWLGAADGPIAVCVHGLTTPSPVWDAIADTLGDMGYRVLVYDLYGRGYSDRARGPQDADFFARQLSDLLEDQGIESAITLLGYSMGAVIAPRFAAQHPARVRQMALLAPAGVGHDLGPAARLMANTGILGTWAMLLVYARSLRRALEAERGQPSAVPDIVDIQIAQTRHRGFLPAVLSSLRHTLDTDCEADHRALAEAETPLLAIWAEEDEVIPIAGRETLNEWNPAARQSAVPGAGHALPYSHAAEVGAILRRQLAD</sequence>
<dbReference type="Proteomes" id="UP000186019">
    <property type="component" value="Unassembled WGS sequence"/>
</dbReference>
<dbReference type="EMBL" id="FTNV01000001">
    <property type="protein sequence ID" value="SIR98283.1"/>
    <property type="molecule type" value="Genomic_DNA"/>
</dbReference>
<proteinExistence type="predicted"/>